<dbReference type="EMBL" id="JAVDVW010000002">
    <property type="protein sequence ID" value="MDR7100536.1"/>
    <property type="molecule type" value="Genomic_DNA"/>
</dbReference>
<reference evidence="2 3" key="1">
    <citation type="submission" date="2023-07" db="EMBL/GenBank/DDBJ databases">
        <title>Sorghum-associated microbial communities from plants grown in Nebraska, USA.</title>
        <authorList>
            <person name="Schachtman D."/>
        </authorList>
    </citation>
    <scope>NUCLEOTIDE SEQUENCE [LARGE SCALE GENOMIC DNA]</scope>
    <source>
        <strain evidence="2 3">BE187</strain>
    </source>
</reference>
<proteinExistence type="predicted"/>
<evidence type="ECO:0000313" key="3">
    <source>
        <dbReference type="Proteomes" id="UP001267878"/>
    </source>
</evidence>
<keyword evidence="3" id="KW-1185">Reference proteome</keyword>
<feature type="chain" id="PRO_5047454483" description="DUF305 domain-containing protein" evidence="1">
    <location>
        <begin position="20"/>
        <end position="212"/>
    </location>
</feature>
<comment type="caution">
    <text evidence="2">The sequence shown here is derived from an EMBL/GenBank/DDBJ whole genome shotgun (WGS) entry which is preliminary data.</text>
</comment>
<gene>
    <name evidence="2" type="ORF">J2X04_002917</name>
</gene>
<feature type="signal peptide" evidence="1">
    <location>
        <begin position="1"/>
        <end position="19"/>
    </location>
</feature>
<evidence type="ECO:0008006" key="4">
    <source>
        <dbReference type="Google" id="ProtNLM"/>
    </source>
</evidence>
<dbReference type="Proteomes" id="UP001267878">
    <property type="component" value="Unassembled WGS sequence"/>
</dbReference>
<evidence type="ECO:0000313" key="2">
    <source>
        <dbReference type="EMBL" id="MDR7100536.1"/>
    </source>
</evidence>
<name>A0ABU1VSR8_9GAMM</name>
<evidence type="ECO:0000256" key="1">
    <source>
        <dbReference type="SAM" id="SignalP"/>
    </source>
</evidence>
<dbReference type="RefSeq" id="WP_310055410.1">
    <property type="nucleotide sequence ID" value="NZ_JAVDVW010000002.1"/>
</dbReference>
<keyword evidence="1" id="KW-0732">Signal</keyword>
<protein>
    <recommendedName>
        <fullName evidence="4">DUF305 domain-containing protein</fullName>
    </recommendedName>
</protein>
<organism evidence="2 3">
    <name type="scientific">Agrilutibacter niabensis</name>
    <dbReference type="NCBI Taxonomy" id="380628"/>
    <lineage>
        <taxon>Bacteria</taxon>
        <taxon>Pseudomonadati</taxon>
        <taxon>Pseudomonadota</taxon>
        <taxon>Gammaproteobacteria</taxon>
        <taxon>Lysobacterales</taxon>
        <taxon>Lysobacteraceae</taxon>
        <taxon>Agrilutibacter</taxon>
    </lineage>
</organism>
<accession>A0ABU1VSR8</accession>
<sequence length="212" mass="21899">MKYLTFLLMTGLLVPAAQAHEGPHASAVAATAAVPAPKLQATLRTLWHGHVANTREYAFAVKAGDAKRSEAAAQAVVANAKQLAGAVAGFYGPPAGERMLALLAGHWGAVKAMTDAERVGNRAAANTAMSTLTQNAGEIAVFLSGANPYLPQDAVRGLLLAHGAHHAAQIGEVMRGDDKAEATTWAAMQKHMDTIADAMAGALAKQFPDKAS</sequence>